<comment type="caution">
    <text evidence="1">The sequence shown here is derived from an EMBL/GenBank/DDBJ whole genome shotgun (WGS) entry which is preliminary data.</text>
</comment>
<evidence type="ECO:0000313" key="2">
    <source>
        <dbReference type="Proteomes" id="UP000284842"/>
    </source>
</evidence>
<dbReference type="Proteomes" id="UP000284842">
    <property type="component" value="Unassembled WGS sequence"/>
</dbReference>
<reference evidence="1 2" key="1">
    <citation type="journal article" date="2018" name="Evol. Lett.">
        <title>Horizontal gene cluster transfer increased hallucinogenic mushroom diversity.</title>
        <authorList>
            <person name="Reynolds H.T."/>
            <person name="Vijayakumar V."/>
            <person name="Gluck-Thaler E."/>
            <person name="Korotkin H.B."/>
            <person name="Matheny P.B."/>
            <person name="Slot J.C."/>
        </authorList>
    </citation>
    <scope>NUCLEOTIDE SEQUENCE [LARGE SCALE GENOMIC DNA]</scope>
    <source>
        <strain evidence="1 2">2629</strain>
    </source>
</reference>
<dbReference type="InParanoid" id="A0A409X9I4"/>
<gene>
    <name evidence="1" type="ORF">CVT24_000252</name>
</gene>
<dbReference type="EMBL" id="NHTK01004276">
    <property type="protein sequence ID" value="PPQ87390.1"/>
    <property type="molecule type" value="Genomic_DNA"/>
</dbReference>
<dbReference type="STRING" id="181874.A0A409X9I4"/>
<sequence length="78" mass="8923">AYSIPIKLKYDCPAPSKFDKDQPLWKTATTCFLRVIKDATSGLQKMDKEIPDERVEGIWRQLLDAYKGGILADRHPCK</sequence>
<name>A0A409X9I4_9AGAR</name>
<dbReference type="OrthoDB" id="2996165at2759"/>
<keyword evidence="2" id="KW-1185">Reference proteome</keyword>
<accession>A0A409X9I4</accession>
<evidence type="ECO:0000313" key="1">
    <source>
        <dbReference type="EMBL" id="PPQ87390.1"/>
    </source>
</evidence>
<feature type="non-terminal residue" evidence="1">
    <location>
        <position position="1"/>
    </location>
</feature>
<dbReference type="AlphaFoldDB" id="A0A409X9I4"/>
<protein>
    <submittedName>
        <fullName evidence="1">Uncharacterized protein</fullName>
    </submittedName>
</protein>
<organism evidence="1 2">
    <name type="scientific">Panaeolus cyanescens</name>
    <dbReference type="NCBI Taxonomy" id="181874"/>
    <lineage>
        <taxon>Eukaryota</taxon>
        <taxon>Fungi</taxon>
        <taxon>Dikarya</taxon>
        <taxon>Basidiomycota</taxon>
        <taxon>Agaricomycotina</taxon>
        <taxon>Agaricomycetes</taxon>
        <taxon>Agaricomycetidae</taxon>
        <taxon>Agaricales</taxon>
        <taxon>Agaricineae</taxon>
        <taxon>Galeropsidaceae</taxon>
        <taxon>Panaeolus</taxon>
    </lineage>
</organism>
<proteinExistence type="predicted"/>